<reference evidence="8 9" key="1">
    <citation type="journal article" date="2016" name="G3 (Bethesda)">
        <title>First Draft Assembly and Annotation of the Genome of a California Endemic Oak Quercus lobata Nee (Fagaceae).</title>
        <authorList>
            <person name="Sork V.L."/>
            <person name="Fitz-Gibbon S.T."/>
            <person name="Puiu D."/>
            <person name="Crepeau M."/>
            <person name="Gugger P.F."/>
            <person name="Sherman R."/>
            <person name="Stevens K."/>
            <person name="Langley C.H."/>
            <person name="Pellegrini M."/>
            <person name="Salzberg S.L."/>
        </authorList>
    </citation>
    <scope>NUCLEOTIDE SEQUENCE [LARGE SCALE GENOMIC DNA]</scope>
    <source>
        <strain evidence="8 9">cv. SW786</strain>
    </source>
</reference>
<dbReference type="AlphaFoldDB" id="A0A7N2RCT0"/>
<name>A0A7N2RCT0_QUELO</name>
<dbReference type="EnsemblPlants" id="QL11p003560:mrna">
    <property type="protein sequence ID" value="QL11p003560:mrna"/>
    <property type="gene ID" value="QL11p003560"/>
</dbReference>
<reference evidence="8" key="2">
    <citation type="submission" date="2021-01" db="UniProtKB">
        <authorList>
            <consortium name="EnsemblPlants"/>
        </authorList>
    </citation>
    <scope>IDENTIFICATION</scope>
</reference>
<evidence type="ECO:0000256" key="5">
    <source>
        <dbReference type="ARBA" id="ARBA00022840"/>
    </source>
</evidence>
<evidence type="ECO:0000256" key="2">
    <source>
        <dbReference type="ARBA" id="ARBA00022679"/>
    </source>
</evidence>
<dbReference type="InParanoid" id="A0A7N2RCT0"/>
<dbReference type="SUPFAM" id="SSF56112">
    <property type="entry name" value="Protein kinase-like (PK-like)"/>
    <property type="match status" value="2"/>
</dbReference>
<evidence type="ECO:0000313" key="9">
    <source>
        <dbReference type="Proteomes" id="UP000594261"/>
    </source>
</evidence>
<dbReference type="Gramene" id="QL11p003560:mrna">
    <property type="protein sequence ID" value="QL11p003560:mrna"/>
    <property type="gene ID" value="QL11p003560"/>
</dbReference>
<evidence type="ECO:0000256" key="1">
    <source>
        <dbReference type="ARBA" id="ARBA00022527"/>
    </source>
</evidence>
<dbReference type="EMBL" id="LRBV02000011">
    <property type="status" value="NOT_ANNOTATED_CDS"/>
    <property type="molecule type" value="Genomic_DNA"/>
</dbReference>
<keyword evidence="4" id="KW-0418">Kinase</keyword>
<accession>A0A7N2RCT0</accession>
<evidence type="ECO:0000256" key="6">
    <source>
        <dbReference type="SAM" id="MobiDB-lite"/>
    </source>
</evidence>
<keyword evidence="7" id="KW-0472">Membrane</keyword>
<dbReference type="PANTHER" id="PTHR27002">
    <property type="entry name" value="RECEPTOR-LIKE SERINE/THREONINE-PROTEIN KINASE SD1-8"/>
    <property type="match status" value="1"/>
</dbReference>
<keyword evidence="3" id="KW-0547">Nucleotide-binding</keyword>
<organism evidence="8 9">
    <name type="scientific">Quercus lobata</name>
    <name type="common">Valley oak</name>
    <dbReference type="NCBI Taxonomy" id="97700"/>
    <lineage>
        <taxon>Eukaryota</taxon>
        <taxon>Viridiplantae</taxon>
        <taxon>Streptophyta</taxon>
        <taxon>Embryophyta</taxon>
        <taxon>Tracheophyta</taxon>
        <taxon>Spermatophyta</taxon>
        <taxon>Magnoliopsida</taxon>
        <taxon>eudicotyledons</taxon>
        <taxon>Gunneridae</taxon>
        <taxon>Pentapetalae</taxon>
        <taxon>rosids</taxon>
        <taxon>fabids</taxon>
        <taxon>Fagales</taxon>
        <taxon>Fagaceae</taxon>
        <taxon>Quercus</taxon>
    </lineage>
</organism>
<dbReference type="Gene3D" id="3.30.200.20">
    <property type="entry name" value="Phosphorylase Kinase, domain 1"/>
    <property type="match status" value="1"/>
</dbReference>
<dbReference type="InterPro" id="IPR011009">
    <property type="entry name" value="Kinase-like_dom_sf"/>
</dbReference>
<sequence length="371" mass="41997">MIPYPLSTGASCGDPNYFSFNCNTTSRQVSFIAPSGTYRVASIDPDTRTFLIQVNDKGNLRLNHSLPFDSTIPRNFSSEISTDEVEIVWKPPREPICNSSAYCNGWSHSTCKSARDGKRRCLCTFSYRWDGAMLKCRKEKWVTLLLIIGITSVSILCAISSVYIWHRNIAKRQENRKIDQRNRAQRMLNGEIHVQALIDLSEFKEEDEKGIDVPFFDLESILIATNNFSNENKLGEGGYGPVYKGKLPNGQEIAVKRLSRVSSQGLQEFKNEVAWRLWTDKKVLDIMDETLQDTCIANQFVKCVNIGLLCVQENPGDRPTMMNVIKMFDIETVNLPTPKRPAFFIGRDQSKATSSDQPESNNVLTNTLEGR</sequence>
<keyword evidence="9" id="KW-1185">Reference proteome</keyword>
<protein>
    <submittedName>
        <fullName evidence="8">Uncharacterized protein</fullName>
    </submittedName>
</protein>
<dbReference type="Proteomes" id="UP000594261">
    <property type="component" value="Chromosome 11"/>
</dbReference>
<evidence type="ECO:0000313" key="8">
    <source>
        <dbReference type="EnsemblPlants" id="QL11p003560:mrna"/>
    </source>
</evidence>
<evidence type="ECO:0000256" key="4">
    <source>
        <dbReference type="ARBA" id="ARBA00022777"/>
    </source>
</evidence>
<keyword evidence="1" id="KW-0723">Serine/threonine-protein kinase</keyword>
<keyword evidence="5" id="KW-0067">ATP-binding</keyword>
<dbReference type="GO" id="GO:0005524">
    <property type="term" value="F:ATP binding"/>
    <property type="evidence" value="ECO:0007669"/>
    <property type="project" value="UniProtKB-KW"/>
</dbReference>
<proteinExistence type="predicted"/>
<evidence type="ECO:0000256" key="3">
    <source>
        <dbReference type="ARBA" id="ARBA00022741"/>
    </source>
</evidence>
<feature type="region of interest" description="Disordered" evidence="6">
    <location>
        <begin position="349"/>
        <end position="371"/>
    </location>
</feature>
<keyword evidence="2" id="KW-0808">Transferase</keyword>
<keyword evidence="7" id="KW-0812">Transmembrane</keyword>
<evidence type="ECO:0000256" key="7">
    <source>
        <dbReference type="SAM" id="Phobius"/>
    </source>
</evidence>
<keyword evidence="7" id="KW-1133">Transmembrane helix</keyword>
<dbReference type="FunFam" id="3.30.200.20:FF:001858">
    <property type="entry name" value="Uncharacterized protein"/>
    <property type="match status" value="1"/>
</dbReference>
<feature type="compositionally biased region" description="Polar residues" evidence="6">
    <location>
        <begin position="351"/>
        <end position="371"/>
    </location>
</feature>
<feature type="transmembrane region" description="Helical" evidence="7">
    <location>
        <begin position="141"/>
        <end position="165"/>
    </location>
</feature>
<dbReference type="GO" id="GO:0004674">
    <property type="term" value="F:protein serine/threonine kinase activity"/>
    <property type="evidence" value="ECO:0007669"/>
    <property type="project" value="UniProtKB-KW"/>
</dbReference>
<dbReference type="PANTHER" id="PTHR27002:SF1111">
    <property type="entry name" value="NON-SPECIFIC SERINE_THREONINE PROTEIN KINASE"/>
    <property type="match status" value="1"/>
</dbReference>
<dbReference type="GO" id="GO:0005886">
    <property type="term" value="C:plasma membrane"/>
    <property type="evidence" value="ECO:0007669"/>
    <property type="project" value="TreeGrafter"/>
</dbReference>